<keyword evidence="6 7" id="KW-0472">Membrane</keyword>
<feature type="transmembrane region" description="Helical" evidence="7">
    <location>
        <begin position="115"/>
        <end position="134"/>
    </location>
</feature>
<feature type="transmembrane region" description="Helical" evidence="7">
    <location>
        <begin position="12"/>
        <end position="36"/>
    </location>
</feature>
<dbReference type="eggNOG" id="COG2244">
    <property type="taxonomic scope" value="Bacteria"/>
</dbReference>
<dbReference type="PANTHER" id="PTHR30250:SF10">
    <property type="entry name" value="LIPOPOLYSACCHARIDE BIOSYNTHESIS PROTEIN WZXC"/>
    <property type="match status" value="1"/>
</dbReference>
<dbReference type="InterPro" id="IPR050833">
    <property type="entry name" value="Poly_Biosynth_Transport"/>
</dbReference>
<dbReference type="Pfam" id="PF13440">
    <property type="entry name" value="Polysacc_synt_3"/>
    <property type="match status" value="1"/>
</dbReference>
<keyword evidence="5 7" id="KW-1133">Transmembrane helix</keyword>
<feature type="transmembrane region" description="Helical" evidence="7">
    <location>
        <begin position="419"/>
        <end position="441"/>
    </location>
</feature>
<evidence type="ECO:0000313" key="8">
    <source>
        <dbReference type="EMBL" id="KEP70132.1"/>
    </source>
</evidence>
<dbReference type="RefSeq" id="WP_038065097.1">
    <property type="nucleotide sequence ID" value="NZ_FOVB01000006.1"/>
</dbReference>
<comment type="subcellular location">
    <subcellularLocation>
        <location evidence="1">Cell membrane</location>
        <topology evidence="1">Multi-pass membrane protein</topology>
    </subcellularLocation>
</comment>
<evidence type="ECO:0000313" key="9">
    <source>
        <dbReference type="Proteomes" id="UP000027725"/>
    </source>
</evidence>
<evidence type="ECO:0000256" key="1">
    <source>
        <dbReference type="ARBA" id="ARBA00004651"/>
    </source>
</evidence>
<evidence type="ECO:0000256" key="4">
    <source>
        <dbReference type="ARBA" id="ARBA00022692"/>
    </source>
</evidence>
<name>A0A074U655_9RHOB</name>
<feature type="transmembrane region" description="Helical" evidence="7">
    <location>
        <begin position="357"/>
        <end position="373"/>
    </location>
</feature>
<gene>
    <name evidence="8" type="ORF">DL1_20140</name>
</gene>
<protein>
    <recommendedName>
        <fullName evidence="10">Polysaccharide biosynthesis protein C-terminal domain-containing protein</fullName>
    </recommendedName>
</protein>
<evidence type="ECO:0000256" key="3">
    <source>
        <dbReference type="ARBA" id="ARBA00022475"/>
    </source>
</evidence>
<feature type="transmembrane region" description="Helical" evidence="7">
    <location>
        <begin position="80"/>
        <end position="103"/>
    </location>
</feature>
<proteinExistence type="inferred from homology"/>
<dbReference type="AlphaFoldDB" id="A0A074U655"/>
<keyword evidence="4 7" id="KW-0812">Transmembrane</keyword>
<evidence type="ECO:0000256" key="6">
    <source>
        <dbReference type="ARBA" id="ARBA00023136"/>
    </source>
</evidence>
<keyword evidence="9" id="KW-1185">Reference proteome</keyword>
<dbReference type="EMBL" id="JHEH01000008">
    <property type="protein sequence ID" value="KEP70132.1"/>
    <property type="molecule type" value="Genomic_DNA"/>
</dbReference>
<feature type="transmembrane region" description="Helical" evidence="7">
    <location>
        <begin position="282"/>
        <end position="304"/>
    </location>
</feature>
<dbReference type="PANTHER" id="PTHR30250">
    <property type="entry name" value="PST FAMILY PREDICTED COLANIC ACID TRANSPORTER"/>
    <property type="match status" value="1"/>
</dbReference>
<feature type="transmembrane region" description="Helical" evidence="7">
    <location>
        <begin position="379"/>
        <end position="399"/>
    </location>
</feature>
<feature type="transmembrane region" description="Helical" evidence="7">
    <location>
        <begin position="453"/>
        <end position="472"/>
    </location>
</feature>
<feature type="transmembrane region" description="Helical" evidence="7">
    <location>
        <begin position="42"/>
        <end position="59"/>
    </location>
</feature>
<dbReference type="Proteomes" id="UP000027725">
    <property type="component" value="Unassembled WGS sequence"/>
</dbReference>
<evidence type="ECO:0008006" key="10">
    <source>
        <dbReference type="Google" id="ProtNLM"/>
    </source>
</evidence>
<keyword evidence="3" id="KW-1003">Cell membrane</keyword>
<comment type="caution">
    <text evidence="8">The sequence shown here is derived from an EMBL/GenBank/DDBJ whole genome shotgun (WGS) entry which is preliminary data.</text>
</comment>
<reference evidence="8 9" key="1">
    <citation type="submission" date="2014-03" db="EMBL/GenBank/DDBJ databases">
        <title>The draft genome sequence of Thioclava dalianensis DLFJ1-1.</title>
        <authorList>
            <person name="Lai Q."/>
            <person name="Shao Z."/>
        </authorList>
    </citation>
    <scope>NUCLEOTIDE SEQUENCE [LARGE SCALE GENOMIC DNA]</scope>
    <source>
        <strain evidence="8 9">DLFJ1-1</strain>
    </source>
</reference>
<organism evidence="8 9">
    <name type="scientific">Thioclava dalianensis</name>
    <dbReference type="NCBI Taxonomy" id="1185766"/>
    <lineage>
        <taxon>Bacteria</taxon>
        <taxon>Pseudomonadati</taxon>
        <taxon>Pseudomonadota</taxon>
        <taxon>Alphaproteobacteria</taxon>
        <taxon>Rhodobacterales</taxon>
        <taxon>Paracoccaceae</taxon>
        <taxon>Thioclava</taxon>
    </lineage>
</organism>
<accession>A0A074U655</accession>
<feature type="transmembrane region" description="Helical" evidence="7">
    <location>
        <begin position="324"/>
        <end position="345"/>
    </location>
</feature>
<evidence type="ECO:0000256" key="2">
    <source>
        <dbReference type="ARBA" id="ARBA00007430"/>
    </source>
</evidence>
<sequence>MSETRSRLLKGAAWIAFGSIIANSLGFISTIIMARLLMPEDFGLVAICVAFMMILTSIAEMPLSEALVQHDDPSEAHFDTVWSMSVLRSLILGGLIAALSYPVAMFYGDIRLQDILLVMAASVAFSGFINPKLAIFQRELVFHQAFLLKVGEKAAGFIVALVLAIVFRSYWALVFGAVVSDMARVVISFLLYPYRPRVTFSRCREILSFSIWITFGTWIQAINWRANPLVFGAVLPTGLLGQYSFGIRVTGVVIGQLAQPVQDTFFPAFSRFKNNKDQLRSAYIRAQGVACSWIFPFAFGLAVVAHDLVYLVLGAKWEAAIPVIQLQAISVAMQATAAIQPIAMATGNTKALFYRDIRAFVIRWPLMLAGIYLGSQSAYGMLIGGLIGNALATFANVVLNMSLVGKITDVGLKGHLSFVIRPLAGVVVMALMVFGLGLLVSVQPNWIAETARLVGLILLGALAYIATLWVIWRLRGRKEGAETEIVQLSQKLLAKRRKAAPPA</sequence>
<dbReference type="STRING" id="1185766.SAMN05216224_106144"/>
<dbReference type="GO" id="GO:0005886">
    <property type="term" value="C:plasma membrane"/>
    <property type="evidence" value="ECO:0007669"/>
    <property type="project" value="UniProtKB-SubCell"/>
</dbReference>
<comment type="similarity">
    <text evidence="2">Belongs to the polysaccharide synthase family.</text>
</comment>
<dbReference type="CDD" id="cd13127">
    <property type="entry name" value="MATE_tuaB_like"/>
    <property type="match status" value="1"/>
</dbReference>
<evidence type="ECO:0000256" key="7">
    <source>
        <dbReference type="SAM" id="Phobius"/>
    </source>
</evidence>
<evidence type="ECO:0000256" key="5">
    <source>
        <dbReference type="ARBA" id="ARBA00022989"/>
    </source>
</evidence>